<protein>
    <recommendedName>
        <fullName evidence="13">L-ascorbate oxidase</fullName>
    </recommendedName>
</protein>
<accession>W2S5U7</accession>
<evidence type="ECO:0008006" key="13">
    <source>
        <dbReference type="Google" id="ProtNLM"/>
    </source>
</evidence>
<dbReference type="InterPro" id="IPR045087">
    <property type="entry name" value="Cu-oxidase_fam"/>
</dbReference>
<dbReference type="GeneID" id="19978271"/>
<evidence type="ECO:0000259" key="9">
    <source>
        <dbReference type="Pfam" id="PF07731"/>
    </source>
</evidence>
<evidence type="ECO:0000256" key="6">
    <source>
        <dbReference type="ARBA" id="ARBA00023180"/>
    </source>
</evidence>
<dbReference type="PANTHER" id="PTHR11709:SF488">
    <property type="entry name" value="LACCASE-RELATED"/>
    <property type="match status" value="1"/>
</dbReference>
<dbReference type="PANTHER" id="PTHR11709">
    <property type="entry name" value="MULTI-COPPER OXIDASE"/>
    <property type="match status" value="1"/>
</dbReference>
<evidence type="ECO:0000256" key="7">
    <source>
        <dbReference type="SAM" id="MobiDB-lite"/>
    </source>
</evidence>
<dbReference type="CDD" id="cd13850">
    <property type="entry name" value="CuRO_1_Abr2_like"/>
    <property type="match status" value="1"/>
</dbReference>
<dbReference type="InterPro" id="IPR001117">
    <property type="entry name" value="Cu-oxidase_2nd"/>
</dbReference>
<dbReference type="AlphaFoldDB" id="W2S5U7"/>
<dbReference type="SUPFAM" id="SSF49503">
    <property type="entry name" value="Cupredoxins"/>
    <property type="match status" value="3"/>
</dbReference>
<evidence type="ECO:0000313" key="11">
    <source>
        <dbReference type="EMBL" id="ETN44067.1"/>
    </source>
</evidence>
<dbReference type="STRING" id="1220924.W2S5U7"/>
<sequence>MKATELPVYLINGQQPGPLIEAEEGDELEIFVQNDLPVEQTIHWHGILQDGTPDMDGVPGVTQFPIPATGNFTYRFSVASEYGFYWYHSHFRAYYNDAIRGPLIIHPSSSRRRPFESLAEDKAELSKMLQAERGAIPVVLADWYHRPSDIVYGEYFTTGAFPQCVDSLLANGQGRVRCLPQNVLQAGPGLGIQSDVANDPHDSVPMDSTMSMPSMSDTSNSDMPMPTSTTTALISMDSSMSMRKRSEHSSMSMSDSMPTDTSTASPTGTSNPDMTTMSGMSDISTLGPKGCSMPMMFKPGFNASSLPQETCSNTTSDVFMFDVDASRGWAALHLVNAAAVSRMSVSLDGHSMIVYAADGLYVEPQEIKVLHISIGQRYSVMVKLDQQPAMYSLRFASYPYGDMQQVIEGYALMSYKNTSMDSQMTVVEDPALSWMLVNGSAKLDAPELDDHNLPPFESVTPPTGSPDLTQLFSINQTGIVTWVISDQPYSEPRRPIIYGNASDAWESATTLHLPGNSTVDLVMHVANDSMDVMGHPIHLHGHKFWFLGAGEGMFPYDSVDAAPSSMINLKNPPFRDTIDLPASGWAVIRYVTDNPGAWLLHCHVQWHLVSGMAVVLVENEQQLFGMVGSIDNAANNPNMTSMENRGAPLTLEATQSIFLFATILFTTFTVFYG</sequence>
<dbReference type="OrthoDB" id="4118175at2759"/>
<evidence type="ECO:0000259" key="8">
    <source>
        <dbReference type="Pfam" id="PF00394"/>
    </source>
</evidence>
<dbReference type="InterPro" id="IPR033138">
    <property type="entry name" value="Cu_oxidase_CS"/>
</dbReference>
<keyword evidence="3" id="KW-0732">Signal</keyword>
<dbReference type="eggNOG" id="KOG1263">
    <property type="taxonomic scope" value="Eukaryota"/>
</dbReference>
<dbReference type="InterPro" id="IPR002355">
    <property type="entry name" value="Cu_oxidase_Cu_BS"/>
</dbReference>
<evidence type="ECO:0000256" key="3">
    <source>
        <dbReference type="ARBA" id="ARBA00022729"/>
    </source>
</evidence>
<evidence type="ECO:0000259" key="10">
    <source>
        <dbReference type="Pfam" id="PF07732"/>
    </source>
</evidence>
<dbReference type="GO" id="GO:0016491">
    <property type="term" value="F:oxidoreductase activity"/>
    <property type="evidence" value="ECO:0007669"/>
    <property type="project" value="UniProtKB-KW"/>
</dbReference>
<keyword evidence="6" id="KW-0325">Glycoprotein</keyword>
<proteinExistence type="inferred from homology"/>
<evidence type="ECO:0000256" key="1">
    <source>
        <dbReference type="ARBA" id="ARBA00010609"/>
    </source>
</evidence>
<feature type="domain" description="Plastocyanin-like" evidence="10">
    <location>
        <begin position="6"/>
        <end position="109"/>
    </location>
</feature>
<dbReference type="Pfam" id="PF07732">
    <property type="entry name" value="Cu-oxidase_3"/>
    <property type="match status" value="1"/>
</dbReference>
<dbReference type="VEuPathDB" id="FungiDB:HMPREF1541_10932"/>
<dbReference type="EMBL" id="KB822716">
    <property type="protein sequence ID" value="ETN44067.1"/>
    <property type="molecule type" value="Genomic_DNA"/>
</dbReference>
<keyword evidence="12" id="KW-1185">Reference proteome</keyword>
<dbReference type="InterPro" id="IPR011707">
    <property type="entry name" value="Cu-oxidase-like_N"/>
</dbReference>
<dbReference type="InterPro" id="IPR011706">
    <property type="entry name" value="Cu-oxidase_C"/>
</dbReference>
<reference evidence="11 12" key="1">
    <citation type="submission" date="2013-03" db="EMBL/GenBank/DDBJ databases">
        <title>The Genome Sequence of Phialophora europaea CBS 101466.</title>
        <authorList>
            <consortium name="The Broad Institute Genomics Platform"/>
            <person name="Cuomo C."/>
            <person name="de Hoog S."/>
            <person name="Gorbushina A."/>
            <person name="Walker B."/>
            <person name="Young S.K."/>
            <person name="Zeng Q."/>
            <person name="Gargeya S."/>
            <person name="Fitzgerald M."/>
            <person name="Haas B."/>
            <person name="Abouelleil A."/>
            <person name="Allen A.W."/>
            <person name="Alvarado L."/>
            <person name="Arachchi H.M."/>
            <person name="Berlin A.M."/>
            <person name="Chapman S.B."/>
            <person name="Gainer-Dewar J."/>
            <person name="Goldberg J."/>
            <person name="Griggs A."/>
            <person name="Gujja S."/>
            <person name="Hansen M."/>
            <person name="Howarth C."/>
            <person name="Imamovic A."/>
            <person name="Ireland A."/>
            <person name="Larimer J."/>
            <person name="McCowan C."/>
            <person name="Murphy C."/>
            <person name="Pearson M."/>
            <person name="Poon T.W."/>
            <person name="Priest M."/>
            <person name="Roberts A."/>
            <person name="Saif S."/>
            <person name="Shea T."/>
            <person name="Sisk P."/>
            <person name="Sykes S."/>
            <person name="Wortman J."/>
            <person name="Nusbaum C."/>
            <person name="Birren B."/>
        </authorList>
    </citation>
    <scope>NUCLEOTIDE SEQUENCE [LARGE SCALE GENOMIC DNA]</scope>
    <source>
        <strain evidence="11 12">CBS 101466</strain>
    </source>
</reference>
<dbReference type="Proteomes" id="UP000030752">
    <property type="component" value="Unassembled WGS sequence"/>
</dbReference>
<dbReference type="InterPro" id="IPR008972">
    <property type="entry name" value="Cupredoxin"/>
</dbReference>
<feature type="compositionally biased region" description="Polar residues" evidence="7">
    <location>
        <begin position="268"/>
        <end position="284"/>
    </location>
</feature>
<feature type="region of interest" description="Disordered" evidence="7">
    <location>
        <begin position="192"/>
        <end position="225"/>
    </location>
</feature>
<dbReference type="Gene3D" id="2.60.40.420">
    <property type="entry name" value="Cupredoxins - blue copper proteins"/>
    <property type="match status" value="3"/>
</dbReference>
<feature type="domain" description="Plastocyanin-like" evidence="8">
    <location>
        <begin position="314"/>
        <end position="401"/>
    </location>
</feature>
<keyword evidence="5" id="KW-0186">Copper</keyword>
<keyword evidence="4" id="KW-0560">Oxidoreductase</keyword>
<dbReference type="HOGENOM" id="CLU_006504_5_1_1"/>
<evidence type="ECO:0000256" key="2">
    <source>
        <dbReference type="ARBA" id="ARBA00022723"/>
    </source>
</evidence>
<feature type="compositionally biased region" description="Low complexity" evidence="7">
    <location>
        <begin position="205"/>
        <end position="225"/>
    </location>
</feature>
<evidence type="ECO:0000256" key="4">
    <source>
        <dbReference type="ARBA" id="ARBA00023002"/>
    </source>
</evidence>
<dbReference type="GO" id="GO:0005507">
    <property type="term" value="F:copper ion binding"/>
    <property type="evidence" value="ECO:0007669"/>
    <property type="project" value="InterPro"/>
</dbReference>
<dbReference type="Pfam" id="PF07731">
    <property type="entry name" value="Cu-oxidase_2"/>
    <property type="match status" value="1"/>
</dbReference>
<evidence type="ECO:0000256" key="5">
    <source>
        <dbReference type="ARBA" id="ARBA00023008"/>
    </source>
</evidence>
<name>W2S5U7_CYPE1</name>
<feature type="region of interest" description="Disordered" evidence="7">
    <location>
        <begin position="237"/>
        <end position="285"/>
    </location>
</feature>
<feature type="domain" description="Plastocyanin-like" evidence="9">
    <location>
        <begin position="496"/>
        <end position="621"/>
    </location>
</feature>
<dbReference type="InParanoid" id="W2S5U7"/>
<dbReference type="RefSeq" id="XP_008713823.1">
    <property type="nucleotide sequence ID" value="XM_008715601.1"/>
</dbReference>
<gene>
    <name evidence="11" type="ORF">HMPREF1541_10932</name>
</gene>
<comment type="similarity">
    <text evidence="1">Belongs to the multicopper oxidase family.</text>
</comment>
<dbReference type="PROSITE" id="PS00080">
    <property type="entry name" value="MULTICOPPER_OXIDASE2"/>
    <property type="match status" value="1"/>
</dbReference>
<keyword evidence="2" id="KW-0479">Metal-binding</keyword>
<dbReference type="PROSITE" id="PS00079">
    <property type="entry name" value="MULTICOPPER_OXIDASE1"/>
    <property type="match status" value="1"/>
</dbReference>
<evidence type="ECO:0000313" key="12">
    <source>
        <dbReference type="Proteomes" id="UP000030752"/>
    </source>
</evidence>
<organism evidence="11 12">
    <name type="scientific">Cyphellophora europaea (strain CBS 101466)</name>
    <name type="common">Phialophora europaea</name>
    <dbReference type="NCBI Taxonomy" id="1220924"/>
    <lineage>
        <taxon>Eukaryota</taxon>
        <taxon>Fungi</taxon>
        <taxon>Dikarya</taxon>
        <taxon>Ascomycota</taxon>
        <taxon>Pezizomycotina</taxon>
        <taxon>Eurotiomycetes</taxon>
        <taxon>Chaetothyriomycetidae</taxon>
        <taxon>Chaetothyriales</taxon>
        <taxon>Cyphellophoraceae</taxon>
        <taxon>Cyphellophora</taxon>
    </lineage>
</organism>
<feature type="compositionally biased region" description="Low complexity" evidence="7">
    <location>
        <begin position="249"/>
        <end position="267"/>
    </location>
</feature>
<dbReference type="Pfam" id="PF00394">
    <property type="entry name" value="Cu-oxidase"/>
    <property type="match status" value="1"/>
</dbReference>